<evidence type="ECO:0000313" key="2">
    <source>
        <dbReference type="Proteomes" id="UP001470230"/>
    </source>
</evidence>
<gene>
    <name evidence="1" type="ORF">M9Y10_005241</name>
</gene>
<proteinExistence type="predicted"/>
<sequence>MAAERLYEIDDIDALMNVIEDLLRERDYKMLRKLLKYNELCHRLNARALNNKFGVNEDGYKFMRRHDNIVFEKYYYKPVKREYQILLN</sequence>
<protein>
    <submittedName>
        <fullName evidence="1">Uncharacterized protein</fullName>
    </submittedName>
</protein>
<name>A0ABR2JLY7_9EUKA</name>
<comment type="caution">
    <text evidence="1">The sequence shown here is derived from an EMBL/GenBank/DDBJ whole genome shotgun (WGS) entry which is preliminary data.</text>
</comment>
<dbReference type="EMBL" id="JAPFFF010000011">
    <property type="protein sequence ID" value="KAK8878468.1"/>
    <property type="molecule type" value="Genomic_DNA"/>
</dbReference>
<evidence type="ECO:0000313" key="1">
    <source>
        <dbReference type="EMBL" id="KAK8878468.1"/>
    </source>
</evidence>
<accession>A0ABR2JLY7</accession>
<keyword evidence="2" id="KW-1185">Reference proteome</keyword>
<organism evidence="1 2">
    <name type="scientific">Tritrichomonas musculus</name>
    <dbReference type="NCBI Taxonomy" id="1915356"/>
    <lineage>
        <taxon>Eukaryota</taxon>
        <taxon>Metamonada</taxon>
        <taxon>Parabasalia</taxon>
        <taxon>Tritrichomonadida</taxon>
        <taxon>Tritrichomonadidae</taxon>
        <taxon>Tritrichomonas</taxon>
    </lineage>
</organism>
<reference evidence="1 2" key="1">
    <citation type="submission" date="2024-04" db="EMBL/GenBank/DDBJ databases">
        <title>Tritrichomonas musculus Genome.</title>
        <authorList>
            <person name="Alves-Ferreira E."/>
            <person name="Grigg M."/>
            <person name="Lorenzi H."/>
            <person name="Galac M."/>
        </authorList>
    </citation>
    <scope>NUCLEOTIDE SEQUENCE [LARGE SCALE GENOMIC DNA]</scope>
    <source>
        <strain evidence="1 2">EAF2021</strain>
    </source>
</reference>
<dbReference type="Proteomes" id="UP001470230">
    <property type="component" value="Unassembled WGS sequence"/>
</dbReference>